<evidence type="ECO:0000256" key="2">
    <source>
        <dbReference type="ARBA" id="ARBA00023125"/>
    </source>
</evidence>
<dbReference type="GO" id="GO:0000976">
    <property type="term" value="F:transcription cis-regulatory region binding"/>
    <property type="evidence" value="ECO:0007669"/>
    <property type="project" value="TreeGrafter"/>
</dbReference>
<name>A0A4Q2L4Q1_9MICO</name>
<gene>
    <name evidence="6" type="ORF">ESP51_07880</name>
</gene>
<dbReference type="PRINTS" id="PR00455">
    <property type="entry name" value="HTHTETR"/>
</dbReference>
<dbReference type="EMBL" id="SDPN01000011">
    <property type="protein sequence ID" value="RXZ71443.1"/>
    <property type="molecule type" value="Genomic_DNA"/>
</dbReference>
<dbReference type="PANTHER" id="PTHR30055:SF234">
    <property type="entry name" value="HTH-TYPE TRANSCRIPTIONAL REGULATOR BETI"/>
    <property type="match status" value="1"/>
</dbReference>
<sequence>MHGVSGGDGCLGAHRRAPFTGVVGVAGAGASVNRLADRLGSITRIADRLVRLNCSGRVAADTQEVRVAEDRGGTVSARDRVIRTARSLFIERGFAATSLQMIAGALGVTKAAVYHQFPSKAEILAAVLEPAIKQMRSIPRSVEQAGSRADDFDMVLDGLVDLVMEHGEIAAMIRRDAAVAEFVTADESFASLTAQLDRALIGEHPTPAARAALIIAGGGLMMTGADPASSLIDRATLRRVLSESVRRLLEPYRPV</sequence>
<dbReference type="Proteomes" id="UP000293865">
    <property type="component" value="Unassembled WGS sequence"/>
</dbReference>
<dbReference type="InterPro" id="IPR009057">
    <property type="entry name" value="Homeodomain-like_sf"/>
</dbReference>
<keyword evidence="1" id="KW-0805">Transcription regulation</keyword>
<evidence type="ECO:0000313" key="7">
    <source>
        <dbReference type="Proteomes" id="UP000293865"/>
    </source>
</evidence>
<evidence type="ECO:0000256" key="1">
    <source>
        <dbReference type="ARBA" id="ARBA00023015"/>
    </source>
</evidence>
<reference evidence="6 7" key="1">
    <citation type="submission" date="2019-01" db="EMBL/GenBank/DDBJ databases">
        <title>Agromyces.</title>
        <authorList>
            <person name="Li J."/>
        </authorList>
    </citation>
    <scope>NUCLEOTIDE SEQUENCE [LARGE SCALE GENOMIC DNA]</scope>
    <source>
        <strain evidence="6 7">DSM 15934</strain>
    </source>
</reference>
<dbReference type="OrthoDB" id="4214267at2"/>
<dbReference type="SUPFAM" id="SSF46689">
    <property type="entry name" value="Homeodomain-like"/>
    <property type="match status" value="1"/>
</dbReference>
<dbReference type="Gene3D" id="1.10.357.10">
    <property type="entry name" value="Tetracycline Repressor, domain 2"/>
    <property type="match status" value="1"/>
</dbReference>
<proteinExistence type="predicted"/>
<evidence type="ECO:0000313" key="6">
    <source>
        <dbReference type="EMBL" id="RXZ71443.1"/>
    </source>
</evidence>
<keyword evidence="2 4" id="KW-0238">DNA-binding</keyword>
<keyword evidence="7" id="KW-1185">Reference proteome</keyword>
<keyword evidence="3" id="KW-0804">Transcription</keyword>
<evidence type="ECO:0000259" key="5">
    <source>
        <dbReference type="PROSITE" id="PS50977"/>
    </source>
</evidence>
<feature type="domain" description="HTH tetR-type" evidence="5">
    <location>
        <begin position="75"/>
        <end position="135"/>
    </location>
</feature>
<dbReference type="Pfam" id="PF00440">
    <property type="entry name" value="TetR_N"/>
    <property type="match status" value="1"/>
</dbReference>
<comment type="caution">
    <text evidence="6">The sequence shown here is derived from an EMBL/GenBank/DDBJ whole genome shotgun (WGS) entry which is preliminary data.</text>
</comment>
<organism evidence="6 7">
    <name type="scientific">Agromyces albus</name>
    <dbReference type="NCBI Taxonomy" id="205332"/>
    <lineage>
        <taxon>Bacteria</taxon>
        <taxon>Bacillati</taxon>
        <taxon>Actinomycetota</taxon>
        <taxon>Actinomycetes</taxon>
        <taxon>Micrococcales</taxon>
        <taxon>Microbacteriaceae</taxon>
        <taxon>Agromyces</taxon>
    </lineage>
</organism>
<accession>A0A4Q2L4Q1</accession>
<feature type="DNA-binding region" description="H-T-H motif" evidence="4">
    <location>
        <begin position="98"/>
        <end position="117"/>
    </location>
</feature>
<evidence type="ECO:0000256" key="4">
    <source>
        <dbReference type="PROSITE-ProRule" id="PRU00335"/>
    </source>
</evidence>
<dbReference type="PROSITE" id="PS50977">
    <property type="entry name" value="HTH_TETR_2"/>
    <property type="match status" value="1"/>
</dbReference>
<evidence type="ECO:0000256" key="3">
    <source>
        <dbReference type="ARBA" id="ARBA00023163"/>
    </source>
</evidence>
<dbReference type="InterPro" id="IPR050109">
    <property type="entry name" value="HTH-type_TetR-like_transc_reg"/>
</dbReference>
<protein>
    <submittedName>
        <fullName evidence="6">TetR family transcriptional regulator</fullName>
    </submittedName>
</protein>
<dbReference type="AlphaFoldDB" id="A0A4Q2L4Q1"/>
<dbReference type="GO" id="GO:0003700">
    <property type="term" value="F:DNA-binding transcription factor activity"/>
    <property type="evidence" value="ECO:0007669"/>
    <property type="project" value="TreeGrafter"/>
</dbReference>
<dbReference type="InterPro" id="IPR001647">
    <property type="entry name" value="HTH_TetR"/>
</dbReference>
<dbReference type="PANTHER" id="PTHR30055">
    <property type="entry name" value="HTH-TYPE TRANSCRIPTIONAL REGULATOR RUTR"/>
    <property type="match status" value="1"/>
</dbReference>